<comment type="caution">
    <text evidence="1">The sequence shown here is derived from an EMBL/GenBank/DDBJ whole genome shotgun (WGS) entry which is preliminary data.</text>
</comment>
<dbReference type="EMBL" id="JASBWV010000031">
    <property type="protein sequence ID" value="KAJ9117690.1"/>
    <property type="molecule type" value="Genomic_DNA"/>
</dbReference>
<proteinExistence type="predicted"/>
<gene>
    <name evidence="1" type="ORF">QFC24_006404</name>
</gene>
<keyword evidence="2" id="KW-1185">Reference proteome</keyword>
<evidence type="ECO:0000313" key="1">
    <source>
        <dbReference type="EMBL" id="KAJ9117690.1"/>
    </source>
</evidence>
<name>A0ACC2X2S1_9TREE</name>
<evidence type="ECO:0000313" key="2">
    <source>
        <dbReference type="Proteomes" id="UP001234202"/>
    </source>
</evidence>
<organism evidence="1 2">
    <name type="scientific">Naganishia onofrii</name>
    <dbReference type="NCBI Taxonomy" id="1851511"/>
    <lineage>
        <taxon>Eukaryota</taxon>
        <taxon>Fungi</taxon>
        <taxon>Dikarya</taxon>
        <taxon>Basidiomycota</taxon>
        <taxon>Agaricomycotina</taxon>
        <taxon>Tremellomycetes</taxon>
        <taxon>Filobasidiales</taxon>
        <taxon>Filobasidiaceae</taxon>
        <taxon>Naganishia</taxon>
    </lineage>
</organism>
<sequence length="98" mass="10792">MARLQRLSSKLQSGGDAEVKEDEMKVDGEAVKGEEKEEGVKAQIVKTEDDGTFWTSSFLNLTAPTSRQLNAFFSAPSASLLKQPKWKLLKRSPPPDLA</sequence>
<reference evidence="1" key="1">
    <citation type="submission" date="2023-04" db="EMBL/GenBank/DDBJ databases">
        <title>Draft Genome sequencing of Naganishia species isolated from polar environments using Oxford Nanopore Technology.</title>
        <authorList>
            <person name="Leo P."/>
            <person name="Venkateswaran K."/>
        </authorList>
    </citation>
    <scope>NUCLEOTIDE SEQUENCE</scope>
    <source>
        <strain evidence="1">DBVPG 5303</strain>
    </source>
</reference>
<accession>A0ACC2X2S1</accession>
<dbReference type="Proteomes" id="UP001234202">
    <property type="component" value="Unassembled WGS sequence"/>
</dbReference>
<protein>
    <submittedName>
        <fullName evidence="1">Uncharacterized protein</fullName>
    </submittedName>
</protein>